<keyword evidence="7" id="KW-0560">Oxidoreductase</keyword>
<keyword evidence="5" id="KW-0249">Electron transport</keyword>
<name>A0ABU9E847_9BACT</name>
<protein>
    <submittedName>
        <fullName evidence="13">Disulfide bond formation protein B</fullName>
    </submittedName>
</protein>
<proteinExistence type="inferred from homology"/>
<evidence type="ECO:0000256" key="12">
    <source>
        <dbReference type="SAM" id="Phobius"/>
    </source>
</evidence>
<reference evidence="13 14" key="1">
    <citation type="submission" date="2024-02" db="EMBL/GenBank/DDBJ databases">
        <title>A novel Gemmatimonadota bacterium.</title>
        <authorList>
            <person name="Du Z.-J."/>
            <person name="Ye Y.-Q."/>
        </authorList>
    </citation>
    <scope>NUCLEOTIDE SEQUENCE [LARGE SCALE GENOMIC DNA]</scope>
    <source>
        <strain evidence="13 14">DH-20</strain>
    </source>
</reference>
<comment type="subcellular location">
    <subcellularLocation>
        <location evidence="1">Membrane</location>
        <topology evidence="1">Multi-pass membrane protein</topology>
    </subcellularLocation>
</comment>
<evidence type="ECO:0000256" key="3">
    <source>
        <dbReference type="ARBA" id="ARBA00022448"/>
    </source>
</evidence>
<dbReference type="InterPro" id="IPR003752">
    <property type="entry name" value="DiS_bond_form_DsbB/BdbC"/>
</dbReference>
<evidence type="ECO:0000256" key="6">
    <source>
        <dbReference type="ARBA" id="ARBA00022989"/>
    </source>
</evidence>
<evidence type="ECO:0000256" key="4">
    <source>
        <dbReference type="ARBA" id="ARBA00022692"/>
    </source>
</evidence>
<evidence type="ECO:0000256" key="9">
    <source>
        <dbReference type="ARBA" id="ARBA00023157"/>
    </source>
</evidence>
<comment type="caution">
    <text evidence="13">The sequence shown here is derived from an EMBL/GenBank/DDBJ whole genome shotgun (WGS) entry which is preliminary data.</text>
</comment>
<evidence type="ECO:0000256" key="7">
    <source>
        <dbReference type="ARBA" id="ARBA00023002"/>
    </source>
</evidence>
<comment type="similarity">
    <text evidence="2">Belongs to the DsbB family. BdbC subfamily.</text>
</comment>
<evidence type="ECO:0000313" key="14">
    <source>
        <dbReference type="Proteomes" id="UP001484239"/>
    </source>
</evidence>
<keyword evidence="14" id="KW-1185">Reference proteome</keyword>
<dbReference type="InterPro" id="IPR023380">
    <property type="entry name" value="DsbB-like_sf"/>
</dbReference>
<evidence type="ECO:0000256" key="8">
    <source>
        <dbReference type="ARBA" id="ARBA00023136"/>
    </source>
</evidence>
<feature type="transmembrane region" description="Helical" evidence="12">
    <location>
        <begin position="6"/>
        <end position="28"/>
    </location>
</feature>
<feature type="transmembrane region" description="Helical" evidence="12">
    <location>
        <begin position="147"/>
        <end position="171"/>
    </location>
</feature>
<keyword evidence="6 12" id="KW-1133">Transmembrane helix</keyword>
<keyword evidence="10" id="KW-0143">Chaperone</keyword>
<keyword evidence="8 12" id="KW-0472">Membrane</keyword>
<dbReference type="RefSeq" id="WP_405279371.1">
    <property type="nucleotide sequence ID" value="NZ_JBBHLI010000003.1"/>
</dbReference>
<feature type="transmembrane region" description="Helical" evidence="12">
    <location>
        <begin position="80"/>
        <end position="98"/>
    </location>
</feature>
<evidence type="ECO:0000256" key="1">
    <source>
        <dbReference type="ARBA" id="ARBA00004141"/>
    </source>
</evidence>
<keyword evidence="9" id="KW-1015">Disulfide bond</keyword>
<accession>A0ABU9E847</accession>
<dbReference type="SUPFAM" id="SSF158442">
    <property type="entry name" value="DsbB-like"/>
    <property type="match status" value="1"/>
</dbReference>
<dbReference type="Proteomes" id="UP001484239">
    <property type="component" value="Unassembled WGS sequence"/>
</dbReference>
<dbReference type="Pfam" id="PF02600">
    <property type="entry name" value="DsbB"/>
    <property type="match status" value="1"/>
</dbReference>
<sequence>MSFYVVMIRTVSILAIVGMIGAVALFALNASAGGRARLRERFAGGSVDLLRQAALVALVAMLGSLYLSNGVGFTPCVLCWYQRIAMYPLVVIAGVGALTRDANAWRYGLPLSVTGLLIALYHVALQYQPALDVVSCDASAPCTGRHVLVFGFISIPVLSGAAFALITALLLTVRTAARGEASDAIEASVED</sequence>
<keyword evidence="4 12" id="KW-0812">Transmembrane</keyword>
<dbReference type="EMBL" id="JBBHLI010000003">
    <property type="protein sequence ID" value="MEK9500897.1"/>
    <property type="molecule type" value="Genomic_DNA"/>
</dbReference>
<feature type="transmembrane region" description="Helical" evidence="12">
    <location>
        <begin position="107"/>
        <end position="127"/>
    </location>
</feature>
<dbReference type="PANTHER" id="PTHR43469:SF1">
    <property type="entry name" value="SPBETA PROPHAGE-DERIVED DISULFIDE BOND FORMATION PROTEIN B"/>
    <property type="match status" value="1"/>
</dbReference>
<evidence type="ECO:0000256" key="2">
    <source>
        <dbReference type="ARBA" id="ARBA00007602"/>
    </source>
</evidence>
<dbReference type="Gene3D" id="1.20.1550.10">
    <property type="entry name" value="DsbB-like"/>
    <property type="match status" value="1"/>
</dbReference>
<evidence type="ECO:0000313" key="13">
    <source>
        <dbReference type="EMBL" id="MEK9500897.1"/>
    </source>
</evidence>
<keyword evidence="11" id="KW-0676">Redox-active center</keyword>
<organism evidence="13 14">
    <name type="scientific">Gaopeijia maritima</name>
    <dbReference type="NCBI Taxonomy" id="3119007"/>
    <lineage>
        <taxon>Bacteria</taxon>
        <taxon>Pseudomonadati</taxon>
        <taxon>Gemmatimonadota</taxon>
        <taxon>Longimicrobiia</taxon>
        <taxon>Gaopeijiales</taxon>
        <taxon>Gaopeijiaceae</taxon>
        <taxon>Gaopeijia</taxon>
    </lineage>
</organism>
<dbReference type="InterPro" id="IPR012187">
    <property type="entry name" value="Disulphide_bond_form_BdbC"/>
</dbReference>
<feature type="transmembrane region" description="Helical" evidence="12">
    <location>
        <begin position="49"/>
        <end position="68"/>
    </location>
</feature>
<keyword evidence="3" id="KW-0813">Transport</keyword>
<evidence type="ECO:0000256" key="10">
    <source>
        <dbReference type="ARBA" id="ARBA00023186"/>
    </source>
</evidence>
<dbReference type="PANTHER" id="PTHR43469">
    <property type="entry name" value="DISULFIDE FORMATION PROTEIN-RELATED"/>
    <property type="match status" value="1"/>
</dbReference>
<evidence type="ECO:0000256" key="5">
    <source>
        <dbReference type="ARBA" id="ARBA00022982"/>
    </source>
</evidence>
<gene>
    <name evidence="13" type="ORF">WI372_07905</name>
</gene>
<evidence type="ECO:0000256" key="11">
    <source>
        <dbReference type="ARBA" id="ARBA00023284"/>
    </source>
</evidence>